<dbReference type="Gene3D" id="3.10.400.20">
    <property type="match status" value="1"/>
</dbReference>
<dbReference type="GO" id="GO:0001731">
    <property type="term" value="P:formation of translation preinitiation complex"/>
    <property type="evidence" value="ECO:0000318"/>
    <property type="project" value="GO_Central"/>
</dbReference>
<comment type="subcellular location">
    <subcellularLocation>
        <location evidence="1 3">Cytoplasm</location>
    </subcellularLocation>
</comment>
<evidence type="ECO:0000256" key="3">
    <source>
        <dbReference type="PIRNR" id="PIRNR005067"/>
    </source>
</evidence>
<dbReference type="PANTHER" id="PTHR22798:SF0">
    <property type="entry name" value="MALIGNANT T-CELL-AMPLIFIED SEQUENCE 1"/>
    <property type="match status" value="1"/>
</dbReference>
<dbReference type="eggNOG" id="KOG2523">
    <property type="taxonomic scope" value="Eukaryota"/>
</dbReference>
<organism evidence="5 6">
    <name type="scientific">Monosiga brevicollis</name>
    <name type="common">Choanoflagellate</name>
    <dbReference type="NCBI Taxonomy" id="81824"/>
    <lineage>
        <taxon>Eukaryota</taxon>
        <taxon>Choanoflagellata</taxon>
        <taxon>Craspedida</taxon>
        <taxon>Salpingoecidae</taxon>
        <taxon>Monosiga</taxon>
    </lineage>
</organism>
<proteinExistence type="predicted"/>
<dbReference type="RefSeq" id="XP_001742705.1">
    <property type="nucleotide sequence ID" value="XM_001742653.1"/>
</dbReference>
<dbReference type="AlphaFoldDB" id="A9UPW0"/>
<dbReference type="NCBIfam" id="TIGR00451">
    <property type="entry name" value="unchar_dom_2"/>
    <property type="match status" value="1"/>
</dbReference>
<evidence type="ECO:0000313" key="6">
    <source>
        <dbReference type="Proteomes" id="UP000001357"/>
    </source>
</evidence>
<keyword evidence="2 3" id="KW-0963">Cytoplasm</keyword>
<dbReference type="Pfam" id="PF17832">
    <property type="entry name" value="Pre-PUA"/>
    <property type="match status" value="1"/>
</dbReference>
<name>A9UPW0_MONBE</name>
<dbReference type="InterPro" id="IPR004521">
    <property type="entry name" value="Uncharacterised_CHP00451"/>
</dbReference>
<dbReference type="PROSITE" id="PS50890">
    <property type="entry name" value="PUA"/>
    <property type="match status" value="1"/>
</dbReference>
<keyword evidence="6" id="KW-1185">Reference proteome</keyword>
<evidence type="ECO:0000256" key="2">
    <source>
        <dbReference type="ARBA" id="ARBA00022490"/>
    </source>
</evidence>
<evidence type="ECO:0000259" key="4">
    <source>
        <dbReference type="SMART" id="SM00359"/>
    </source>
</evidence>
<evidence type="ECO:0000256" key="1">
    <source>
        <dbReference type="ARBA" id="ARBA00004496"/>
    </source>
</evidence>
<dbReference type="KEGG" id="mbr:MONBRDRAFT_13627"/>
<dbReference type="GO" id="GO:0003723">
    <property type="term" value="F:RNA binding"/>
    <property type="evidence" value="ECO:0007669"/>
    <property type="project" value="InterPro"/>
</dbReference>
<dbReference type="InterPro" id="IPR002478">
    <property type="entry name" value="PUA"/>
</dbReference>
<dbReference type="InterPro" id="IPR041366">
    <property type="entry name" value="Pre-PUA"/>
</dbReference>
<dbReference type="EMBL" id="CH991543">
    <property type="protein sequence ID" value="EDQ92943.1"/>
    <property type="molecule type" value="Genomic_DNA"/>
</dbReference>
<dbReference type="Proteomes" id="UP000001357">
    <property type="component" value="Unassembled WGS sequence"/>
</dbReference>
<dbReference type="SUPFAM" id="SSF88697">
    <property type="entry name" value="PUA domain-like"/>
    <property type="match status" value="1"/>
</dbReference>
<dbReference type="PANTHER" id="PTHR22798">
    <property type="entry name" value="MCT-1 PROTEIN"/>
    <property type="match status" value="1"/>
</dbReference>
<sequence length="185" mass="20594">MLRFKQEDDLGSATQLKSSVGRAIQRKLEDQMPNITPLLPVLFPKKSPIYQLKTRDRSSFVACNGQVLFFQHRDGPFYPTIKLLHQYPNLLPRFQVDRGAIKFVLSGADIMCPGLTSPGAKMEADVDVGTPVAIFAEGKEHALALGETVMSTEDIRKINKDVGVKSISYLDDGLWHLDPRGLNIN</sequence>
<feature type="domain" description="PUA" evidence="4">
    <location>
        <begin position="92"/>
        <end position="171"/>
    </location>
</feature>
<dbReference type="InParanoid" id="A9UPW0"/>
<dbReference type="PIRSF" id="PIRSF005067">
    <property type="entry name" value="Tma_RNA-bind_prd"/>
    <property type="match status" value="1"/>
</dbReference>
<protein>
    <recommendedName>
        <fullName evidence="4">PUA domain-containing protein</fullName>
    </recommendedName>
</protein>
<dbReference type="SMART" id="SM00359">
    <property type="entry name" value="PUA"/>
    <property type="match status" value="1"/>
</dbReference>
<dbReference type="InterPro" id="IPR015947">
    <property type="entry name" value="PUA-like_sf"/>
</dbReference>
<gene>
    <name evidence="5" type="ORF">MONBRDRAFT_13627</name>
</gene>
<accession>A9UPW0</accession>
<dbReference type="InterPro" id="IPR016437">
    <property type="entry name" value="MCT-1/Tma20"/>
</dbReference>
<dbReference type="GeneID" id="5887329"/>
<dbReference type="Pfam" id="PF01472">
    <property type="entry name" value="PUA"/>
    <property type="match status" value="1"/>
</dbReference>
<dbReference type="CDD" id="cd11609">
    <property type="entry name" value="MCT1_N"/>
    <property type="match status" value="1"/>
</dbReference>
<dbReference type="FunCoup" id="A9UPW0">
    <property type="interactions" value="909"/>
</dbReference>
<dbReference type="OMA" id="GVENIHY"/>
<dbReference type="STRING" id="81824.A9UPW0"/>
<reference evidence="5 6" key="1">
    <citation type="journal article" date="2008" name="Nature">
        <title>The genome of the choanoflagellate Monosiga brevicollis and the origin of metazoans.</title>
        <authorList>
            <consortium name="JGI Sequencing"/>
            <person name="King N."/>
            <person name="Westbrook M.J."/>
            <person name="Young S.L."/>
            <person name="Kuo A."/>
            <person name="Abedin M."/>
            <person name="Chapman J."/>
            <person name="Fairclough S."/>
            <person name="Hellsten U."/>
            <person name="Isogai Y."/>
            <person name="Letunic I."/>
            <person name="Marr M."/>
            <person name="Pincus D."/>
            <person name="Putnam N."/>
            <person name="Rokas A."/>
            <person name="Wright K.J."/>
            <person name="Zuzow R."/>
            <person name="Dirks W."/>
            <person name="Good M."/>
            <person name="Goodstein D."/>
            <person name="Lemons D."/>
            <person name="Li W."/>
            <person name="Lyons J.B."/>
            <person name="Morris A."/>
            <person name="Nichols S."/>
            <person name="Richter D.J."/>
            <person name="Salamov A."/>
            <person name="Bork P."/>
            <person name="Lim W.A."/>
            <person name="Manning G."/>
            <person name="Miller W.T."/>
            <person name="McGinnis W."/>
            <person name="Shapiro H."/>
            <person name="Tjian R."/>
            <person name="Grigoriev I.V."/>
            <person name="Rokhsar D."/>
        </authorList>
    </citation>
    <scope>NUCLEOTIDE SEQUENCE [LARGE SCALE GENOMIC DNA]</scope>
    <source>
        <strain evidence="6">MX1 / ATCC 50154</strain>
    </source>
</reference>
<dbReference type="GO" id="GO:0005737">
    <property type="term" value="C:cytoplasm"/>
    <property type="evidence" value="ECO:0007669"/>
    <property type="project" value="UniProtKB-SubCell"/>
</dbReference>
<dbReference type="CDD" id="cd21155">
    <property type="entry name" value="PUA_MCTS-1-like"/>
    <property type="match status" value="1"/>
</dbReference>
<evidence type="ECO:0000313" key="5">
    <source>
        <dbReference type="EMBL" id="EDQ92943.1"/>
    </source>
</evidence>